<dbReference type="EMBL" id="CADEAL010000009">
    <property type="protein sequence ID" value="CAB1412606.1"/>
    <property type="molecule type" value="Genomic_DNA"/>
</dbReference>
<feature type="region of interest" description="Disordered" evidence="1">
    <location>
        <begin position="1"/>
        <end position="31"/>
    </location>
</feature>
<comment type="caution">
    <text evidence="2">The sequence shown here is derived from an EMBL/GenBank/DDBJ whole genome shotgun (WGS) entry which is preliminary data.</text>
</comment>
<feature type="compositionally biased region" description="Polar residues" evidence="1">
    <location>
        <begin position="1"/>
        <end position="11"/>
    </location>
</feature>
<keyword evidence="3" id="KW-1185">Reference proteome</keyword>
<evidence type="ECO:0000256" key="1">
    <source>
        <dbReference type="SAM" id="MobiDB-lite"/>
    </source>
</evidence>
<accession>A0A9N7Y4J7</accession>
<evidence type="ECO:0000313" key="2">
    <source>
        <dbReference type="EMBL" id="CAB1412606.1"/>
    </source>
</evidence>
<reference evidence="2" key="1">
    <citation type="submission" date="2020-03" db="EMBL/GenBank/DDBJ databases">
        <authorList>
            <person name="Weist P."/>
        </authorList>
    </citation>
    <scope>NUCLEOTIDE SEQUENCE</scope>
</reference>
<protein>
    <submittedName>
        <fullName evidence="2">Uncharacterized protein</fullName>
    </submittedName>
</protein>
<feature type="region of interest" description="Disordered" evidence="1">
    <location>
        <begin position="85"/>
        <end position="105"/>
    </location>
</feature>
<evidence type="ECO:0000313" key="3">
    <source>
        <dbReference type="Proteomes" id="UP001153269"/>
    </source>
</evidence>
<sequence length="105" mass="12089">MLNWGENQNSLEELHIPSDLGTTRNPPGRAGNHVYREMADEWWGKEKKAIQVGLVEKSSHQLFLQQFIDMTLTLTPSWKWSCCCGGGGEEEEEEEEEEDEEEMSM</sequence>
<gene>
    <name evidence="2" type="ORF">PLEPLA_LOCUS299</name>
</gene>
<feature type="compositionally biased region" description="Acidic residues" evidence="1">
    <location>
        <begin position="88"/>
        <end position="105"/>
    </location>
</feature>
<organism evidence="2 3">
    <name type="scientific">Pleuronectes platessa</name>
    <name type="common">European plaice</name>
    <dbReference type="NCBI Taxonomy" id="8262"/>
    <lineage>
        <taxon>Eukaryota</taxon>
        <taxon>Metazoa</taxon>
        <taxon>Chordata</taxon>
        <taxon>Craniata</taxon>
        <taxon>Vertebrata</taxon>
        <taxon>Euteleostomi</taxon>
        <taxon>Actinopterygii</taxon>
        <taxon>Neopterygii</taxon>
        <taxon>Teleostei</taxon>
        <taxon>Neoteleostei</taxon>
        <taxon>Acanthomorphata</taxon>
        <taxon>Carangaria</taxon>
        <taxon>Pleuronectiformes</taxon>
        <taxon>Pleuronectoidei</taxon>
        <taxon>Pleuronectidae</taxon>
        <taxon>Pleuronectes</taxon>
    </lineage>
</organism>
<name>A0A9N7Y4J7_PLEPL</name>
<proteinExistence type="predicted"/>
<dbReference type="AlphaFoldDB" id="A0A9N7Y4J7"/>
<dbReference type="Proteomes" id="UP001153269">
    <property type="component" value="Unassembled WGS sequence"/>
</dbReference>